<dbReference type="Gene3D" id="2.70.70.10">
    <property type="entry name" value="Glucose Permease (Domain IIA)"/>
    <property type="match status" value="1"/>
</dbReference>
<feature type="compositionally biased region" description="Low complexity" evidence="1">
    <location>
        <begin position="229"/>
        <end position="238"/>
    </location>
</feature>
<dbReference type="EMBL" id="DVKQ01000031">
    <property type="protein sequence ID" value="HIT37379.1"/>
    <property type="molecule type" value="Genomic_DNA"/>
</dbReference>
<reference evidence="3" key="2">
    <citation type="journal article" date="2021" name="PeerJ">
        <title>Extensive microbial diversity within the chicken gut microbiome revealed by metagenomics and culture.</title>
        <authorList>
            <person name="Gilroy R."/>
            <person name="Ravi A."/>
            <person name="Getino M."/>
            <person name="Pursley I."/>
            <person name="Horton D.L."/>
            <person name="Alikhan N.F."/>
            <person name="Baker D."/>
            <person name="Gharbi K."/>
            <person name="Hall N."/>
            <person name="Watson M."/>
            <person name="Adriaenssens E.M."/>
            <person name="Foster-Nyarko E."/>
            <person name="Jarju S."/>
            <person name="Secka A."/>
            <person name="Antonio M."/>
            <person name="Oren A."/>
            <person name="Chaudhuri R.R."/>
            <person name="La Ragione R."/>
            <person name="Hildebrand F."/>
            <person name="Pallen M.J."/>
        </authorList>
    </citation>
    <scope>NUCLEOTIDE SEQUENCE</scope>
    <source>
        <strain evidence="3">CHK195-26880</strain>
    </source>
</reference>
<comment type="caution">
    <text evidence="3">The sequence shown here is derived from an EMBL/GenBank/DDBJ whole genome shotgun (WGS) entry which is preliminary data.</text>
</comment>
<reference evidence="3" key="1">
    <citation type="submission" date="2020-10" db="EMBL/GenBank/DDBJ databases">
        <authorList>
            <person name="Gilroy R."/>
        </authorList>
    </citation>
    <scope>NUCLEOTIDE SEQUENCE</scope>
    <source>
        <strain evidence="3">CHK195-26880</strain>
    </source>
</reference>
<dbReference type="InterPro" id="IPR011055">
    <property type="entry name" value="Dup_hybrid_motif"/>
</dbReference>
<feature type="domain" description="M23ase beta-sheet core" evidence="2">
    <location>
        <begin position="106"/>
        <end position="201"/>
    </location>
</feature>
<protein>
    <submittedName>
        <fullName evidence="3">M23 family metallopeptidase</fullName>
    </submittedName>
</protein>
<dbReference type="Proteomes" id="UP000886833">
    <property type="component" value="Unassembled WGS sequence"/>
</dbReference>
<evidence type="ECO:0000259" key="2">
    <source>
        <dbReference type="Pfam" id="PF01551"/>
    </source>
</evidence>
<organism evidence="3 4">
    <name type="scientific">Candidatus Onthousia faecipullorum</name>
    <dbReference type="NCBI Taxonomy" id="2840887"/>
    <lineage>
        <taxon>Bacteria</taxon>
        <taxon>Bacillati</taxon>
        <taxon>Bacillota</taxon>
        <taxon>Bacilli</taxon>
        <taxon>Candidatus Onthousia</taxon>
    </lineage>
</organism>
<sequence length="238" mass="26808">MKKLRLKKGAIIGAYLIAFSLTGMSAFFVSQNMQVNNQPEEDIEYVNSSIIDDNEGEQEVIKEETKIVKPYTDENVQTLKYFYDYLGEANTQEKSILYHENTYIQNSGMDFGLEEPFDVVAVLDGTVVDVREDELLGTIVEIKHDNDFISSYQSLSEVSVKKNDTVTQGQVIGKSGTNTIDQDLGNHLHFELYKSGEVVDPSKYFDQVISDTTEENSTSNETTTEDTTDNSNTNEETE</sequence>
<dbReference type="PANTHER" id="PTHR21666:SF291">
    <property type="entry name" value="STAGE II SPORULATION PROTEIN Q"/>
    <property type="match status" value="1"/>
</dbReference>
<dbReference type="InterPro" id="IPR016047">
    <property type="entry name" value="M23ase_b-sheet_dom"/>
</dbReference>
<proteinExistence type="predicted"/>
<evidence type="ECO:0000313" key="4">
    <source>
        <dbReference type="Proteomes" id="UP000886833"/>
    </source>
</evidence>
<dbReference type="InterPro" id="IPR050570">
    <property type="entry name" value="Cell_wall_metabolism_enzyme"/>
</dbReference>
<dbReference type="Pfam" id="PF01551">
    <property type="entry name" value="Peptidase_M23"/>
    <property type="match status" value="1"/>
</dbReference>
<dbReference type="SUPFAM" id="SSF51261">
    <property type="entry name" value="Duplicated hybrid motif"/>
    <property type="match status" value="1"/>
</dbReference>
<accession>A0A9D1GBR4</accession>
<dbReference type="GO" id="GO:0004222">
    <property type="term" value="F:metalloendopeptidase activity"/>
    <property type="evidence" value="ECO:0007669"/>
    <property type="project" value="TreeGrafter"/>
</dbReference>
<gene>
    <name evidence="3" type="ORF">IAB59_02725</name>
</gene>
<dbReference type="AlphaFoldDB" id="A0A9D1GBR4"/>
<dbReference type="CDD" id="cd12797">
    <property type="entry name" value="M23_peptidase"/>
    <property type="match status" value="1"/>
</dbReference>
<evidence type="ECO:0000313" key="3">
    <source>
        <dbReference type="EMBL" id="HIT37379.1"/>
    </source>
</evidence>
<name>A0A9D1GBR4_9FIRM</name>
<dbReference type="PANTHER" id="PTHR21666">
    <property type="entry name" value="PEPTIDASE-RELATED"/>
    <property type="match status" value="1"/>
</dbReference>
<evidence type="ECO:0000256" key="1">
    <source>
        <dbReference type="SAM" id="MobiDB-lite"/>
    </source>
</evidence>
<feature type="region of interest" description="Disordered" evidence="1">
    <location>
        <begin position="210"/>
        <end position="238"/>
    </location>
</feature>